<protein>
    <submittedName>
        <fullName evidence="1">Uncharacterized protein</fullName>
    </submittedName>
</protein>
<dbReference type="RefSeq" id="WP_052738292.1">
    <property type="nucleotide sequence ID" value="NZ_CADFGU010000003.1"/>
</dbReference>
<keyword evidence="2" id="KW-1185">Reference proteome</keyword>
<sequence>MMLLFDVADTGAFAFGIALSQSKGHIGFTARHGFSEVSIFDFDQPETLSDASNKTNDSAPFQE</sequence>
<gene>
    <name evidence="1" type="ORF">WM40_11690</name>
</gene>
<comment type="caution">
    <text evidence="1">The sequence shown here is derived from an EMBL/GenBank/DDBJ whole genome shotgun (WGS) entry which is preliminary data.</text>
</comment>
<dbReference type="EMBL" id="LAQU01000010">
    <property type="protein sequence ID" value="KKB63401.1"/>
    <property type="molecule type" value="Genomic_DNA"/>
</dbReference>
<accession>A0A0F5JZU0</accession>
<proteinExistence type="predicted"/>
<name>A0A0F5JZU0_9BURK</name>
<reference evidence="1 2" key="1">
    <citation type="submission" date="2015-03" db="EMBL/GenBank/DDBJ databases">
        <title>Draft Genome Sequence of Burkholderia andropogonis type strain ICMP2807, isolated from Sorghum bicolor.</title>
        <authorList>
            <person name="Lopes-Santos L."/>
            <person name="Castro D.B."/>
            <person name="Ottoboni L.M."/>
            <person name="Park D."/>
            <person name="Weirc B.S."/>
            <person name="Destefano S.A."/>
        </authorList>
    </citation>
    <scope>NUCLEOTIDE SEQUENCE [LARGE SCALE GENOMIC DNA]</scope>
    <source>
        <strain evidence="1 2">ICMP2807</strain>
    </source>
</reference>
<dbReference type="STRING" id="28092.WM40_11690"/>
<dbReference type="AlphaFoldDB" id="A0A0F5JZU0"/>
<evidence type="ECO:0000313" key="1">
    <source>
        <dbReference type="EMBL" id="KKB63401.1"/>
    </source>
</evidence>
<dbReference type="Proteomes" id="UP000033618">
    <property type="component" value="Unassembled WGS sequence"/>
</dbReference>
<organism evidence="1 2">
    <name type="scientific">Robbsia andropogonis</name>
    <dbReference type="NCBI Taxonomy" id="28092"/>
    <lineage>
        <taxon>Bacteria</taxon>
        <taxon>Pseudomonadati</taxon>
        <taxon>Pseudomonadota</taxon>
        <taxon>Betaproteobacteria</taxon>
        <taxon>Burkholderiales</taxon>
        <taxon>Burkholderiaceae</taxon>
        <taxon>Robbsia</taxon>
    </lineage>
</organism>
<evidence type="ECO:0000313" key="2">
    <source>
        <dbReference type="Proteomes" id="UP000033618"/>
    </source>
</evidence>